<keyword evidence="3" id="KW-1185">Reference proteome</keyword>
<reference evidence="2" key="1">
    <citation type="submission" date="2020-08" db="EMBL/GenBank/DDBJ databases">
        <title>Multicomponent nature underlies the extraordinary mechanical properties of spider dragline silk.</title>
        <authorList>
            <person name="Kono N."/>
            <person name="Nakamura H."/>
            <person name="Mori M."/>
            <person name="Yoshida Y."/>
            <person name="Ohtoshi R."/>
            <person name="Malay A.D."/>
            <person name="Moran D.A.P."/>
            <person name="Tomita M."/>
            <person name="Numata K."/>
            <person name="Arakawa K."/>
        </authorList>
    </citation>
    <scope>NUCLEOTIDE SEQUENCE</scope>
</reference>
<evidence type="ECO:0000256" key="1">
    <source>
        <dbReference type="SAM" id="MobiDB-lite"/>
    </source>
</evidence>
<accession>A0A8X6VER9</accession>
<gene>
    <name evidence="2" type="ORF">TNCV_419881</name>
</gene>
<feature type="region of interest" description="Disordered" evidence="1">
    <location>
        <begin position="32"/>
        <end position="65"/>
    </location>
</feature>
<evidence type="ECO:0000313" key="3">
    <source>
        <dbReference type="Proteomes" id="UP000887159"/>
    </source>
</evidence>
<name>A0A8X6VER9_TRICX</name>
<dbReference type="AlphaFoldDB" id="A0A8X6VER9"/>
<organism evidence="2 3">
    <name type="scientific">Trichonephila clavipes</name>
    <name type="common">Golden silk orbweaver</name>
    <name type="synonym">Nephila clavipes</name>
    <dbReference type="NCBI Taxonomy" id="2585209"/>
    <lineage>
        <taxon>Eukaryota</taxon>
        <taxon>Metazoa</taxon>
        <taxon>Ecdysozoa</taxon>
        <taxon>Arthropoda</taxon>
        <taxon>Chelicerata</taxon>
        <taxon>Arachnida</taxon>
        <taxon>Araneae</taxon>
        <taxon>Araneomorphae</taxon>
        <taxon>Entelegynae</taxon>
        <taxon>Araneoidea</taxon>
        <taxon>Nephilidae</taxon>
        <taxon>Trichonephila</taxon>
    </lineage>
</organism>
<proteinExistence type="predicted"/>
<feature type="compositionally biased region" description="Low complexity" evidence="1">
    <location>
        <begin position="40"/>
        <end position="59"/>
    </location>
</feature>
<evidence type="ECO:0000313" key="2">
    <source>
        <dbReference type="EMBL" id="GFY04734.1"/>
    </source>
</evidence>
<sequence>MIPVFKQNVYKLAFSNSLFVCCRTWGRRRKSRETGEESASPYLSSQPSVPSSSHPSSSSHRWHQYPNSQLDGYEFVSRITRLPQSLIVVVSIPKGRKESCQSLKRVGPLDVRMSLSVAESTMQVTVRFILAQFHINLKGNTLGGG</sequence>
<protein>
    <submittedName>
        <fullName evidence="2">Uncharacterized protein</fullName>
    </submittedName>
</protein>
<dbReference type="EMBL" id="BMAU01021245">
    <property type="protein sequence ID" value="GFY04734.1"/>
    <property type="molecule type" value="Genomic_DNA"/>
</dbReference>
<comment type="caution">
    <text evidence="2">The sequence shown here is derived from an EMBL/GenBank/DDBJ whole genome shotgun (WGS) entry which is preliminary data.</text>
</comment>
<dbReference type="Proteomes" id="UP000887159">
    <property type="component" value="Unassembled WGS sequence"/>
</dbReference>